<dbReference type="FunFam" id="1.10.287.950:FF:000001">
    <property type="entry name" value="Methyl-accepting chemotaxis sensory transducer"/>
    <property type="match status" value="1"/>
</dbReference>
<keyword evidence="2" id="KW-0145">Chemotaxis</keyword>
<evidence type="ECO:0000256" key="6">
    <source>
        <dbReference type="SAM" id="Phobius"/>
    </source>
</evidence>
<keyword evidence="5" id="KW-0175">Coiled coil</keyword>
<sequence>MNKEVLSLVILVSIALPIGIATIRYFFKKSILITMGTVTLAWGTLIDVLVSLRFIYPEYFPAYITSPIIIISGILGIAYIAKRVRKPLDHAIDDLYKMSEGDLTVEVNTQYAKRNDELGKLSISIGNLAKKLREIIEGISDAADELESSANQMSMSASSLSEVTSEQASSLEEISSSMEEILSSIQQNSENAVQTETIAVSTSKDLEKGVESTNVALDSMNEIAQKISIINDIAFQTNLLALNAAVEAARAGEHGKGFAVVAAEVRRLAERSRQAANEIIEVSQRGAEISVKAKELMNQNVNEIIRTTDLIREITAATHEQRTGTEQVNASVQELNNTTQQNASLSEEVAASAEELNAKAKSLAELIEYFKVR</sequence>
<feature type="transmembrane region" description="Helical" evidence="6">
    <location>
        <begin position="62"/>
        <end position="81"/>
    </location>
</feature>
<evidence type="ECO:0000259" key="7">
    <source>
        <dbReference type="PROSITE" id="PS50111"/>
    </source>
</evidence>
<dbReference type="SMART" id="SM00283">
    <property type="entry name" value="MA"/>
    <property type="match status" value="1"/>
</dbReference>
<organism evidence="9 10">
    <name type="scientific">Tenuifilum thalassicum</name>
    <dbReference type="NCBI Taxonomy" id="2590900"/>
    <lineage>
        <taxon>Bacteria</taxon>
        <taxon>Pseudomonadati</taxon>
        <taxon>Bacteroidota</taxon>
        <taxon>Bacteroidia</taxon>
        <taxon>Bacteroidales</taxon>
        <taxon>Tenuifilaceae</taxon>
        <taxon>Tenuifilum</taxon>
    </lineage>
</organism>
<keyword evidence="6" id="KW-0812">Transmembrane</keyword>
<dbReference type="GO" id="GO:0005886">
    <property type="term" value="C:plasma membrane"/>
    <property type="evidence" value="ECO:0007669"/>
    <property type="project" value="TreeGrafter"/>
</dbReference>
<dbReference type="CDD" id="cd06225">
    <property type="entry name" value="HAMP"/>
    <property type="match status" value="1"/>
</dbReference>
<dbReference type="EMBL" id="CP041345">
    <property type="protein sequence ID" value="QKG80954.1"/>
    <property type="molecule type" value="Genomic_DNA"/>
</dbReference>
<keyword evidence="6" id="KW-1133">Transmembrane helix</keyword>
<dbReference type="RefSeq" id="WP_173076223.1">
    <property type="nucleotide sequence ID" value="NZ_CP041345.1"/>
</dbReference>
<dbReference type="PRINTS" id="PR00260">
    <property type="entry name" value="CHEMTRNSDUCR"/>
</dbReference>
<feature type="transmembrane region" description="Helical" evidence="6">
    <location>
        <begin position="6"/>
        <end position="27"/>
    </location>
</feature>
<accession>A0A7D4AYM3</accession>
<dbReference type="GO" id="GO:0006935">
    <property type="term" value="P:chemotaxis"/>
    <property type="evidence" value="ECO:0007669"/>
    <property type="project" value="UniProtKB-KW"/>
</dbReference>
<evidence type="ECO:0000256" key="2">
    <source>
        <dbReference type="ARBA" id="ARBA00022500"/>
    </source>
</evidence>
<evidence type="ECO:0008006" key="11">
    <source>
        <dbReference type="Google" id="ProtNLM"/>
    </source>
</evidence>
<proteinExistence type="inferred from homology"/>
<dbReference type="Proteomes" id="UP000500961">
    <property type="component" value="Chromosome"/>
</dbReference>
<dbReference type="InterPro" id="IPR004089">
    <property type="entry name" value="MCPsignal_dom"/>
</dbReference>
<protein>
    <recommendedName>
        <fullName evidence="11">HAMP domain-containing protein</fullName>
    </recommendedName>
</protein>
<comment type="subcellular location">
    <subcellularLocation>
        <location evidence="1">Membrane</location>
    </subcellularLocation>
</comment>
<feature type="domain" description="Methyl-accepting transducer" evidence="7">
    <location>
        <begin position="142"/>
        <end position="357"/>
    </location>
</feature>
<dbReference type="AlphaFoldDB" id="A0A7D4AYM3"/>
<dbReference type="PANTHER" id="PTHR43531">
    <property type="entry name" value="PROTEIN ICFG"/>
    <property type="match status" value="1"/>
</dbReference>
<dbReference type="PROSITE" id="PS50111">
    <property type="entry name" value="CHEMOTAXIS_TRANSDUC_2"/>
    <property type="match status" value="1"/>
</dbReference>
<feature type="domain" description="HAMP" evidence="8">
    <location>
        <begin position="82"/>
        <end position="137"/>
    </location>
</feature>
<name>A0A7D4AYM3_9BACT</name>
<dbReference type="GO" id="GO:0007165">
    <property type="term" value="P:signal transduction"/>
    <property type="evidence" value="ECO:0007669"/>
    <property type="project" value="UniProtKB-KW"/>
</dbReference>
<dbReference type="Gene3D" id="1.10.287.950">
    <property type="entry name" value="Methyl-accepting chemotaxis protein"/>
    <property type="match status" value="1"/>
</dbReference>
<dbReference type="InterPro" id="IPR004090">
    <property type="entry name" value="Chemotax_Me-accpt_rcpt"/>
</dbReference>
<dbReference type="GO" id="GO:0004888">
    <property type="term" value="F:transmembrane signaling receptor activity"/>
    <property type="evidence" value="ECO:0007669"/>
    <property type="project" value="InterPro"/>
</dbReference>
<evidence type="ECO:0000313" key="10">
    <source>
        <dbReference type="Proteomes" id="UP000500961"/>
    </source>
</evidence>
<feature type="transmembrane region" description="Helical" evidence="6">
    <location>
        <begin position="39"/>
        <end position="56"/>
    </location>
</feature>
<evidence type="ECO:0000259" key="8">
    <source>
        <dbReference type="PROSITE" id="PS50885"/>
    </source>
</evidence>
<evidence type="ECO:0000256" key="4">
    <source>
        <dbReference type="PROSITE-ProRule" id="PRU00284"/>
    </source>
</evidence>
<evidence type="ECO:0000256" key="5">
    <source>
        <dbReference type="SAM" id="Coils"/>
    </source>
</evidence>
<comment type="similarity">
    <text evidence="3">Belongs to the methyl-accepting chemotaxis (MCP) protein family.</text>
</comment>
<evidence type="ECO:0000256" key="1">
    <source>
        <dbReference type="ARBA" id="ARBA00004370"/>
    </source>
</evidence>
<reference evidence="9 10" key="1">
    <citation type="submission" date="2019-07" db="EMBL/GenBank/DDBJ databases">
        <title>Thalassofilum flectens gen. nov., sp. nov., a novel moderate thermophilic anaerobe from a shallow sea hot spring in Kunashir Island (Russia), representing a new family in the order Bacteroidales, and proposal of Thalassofilacea fam. nov.</title>
        <authorList>
            <person name="Kochetkova T.V."/>
            <person name="Podosokorskaya O.A."/>
            <person name="Novikov A."/>
            <person name="Elcheninov A.G."/>
            <person name="Toshchakov S.V."/>
            <person name="Kublanov I.V."/>
        </authorList>
    </citation>
    <scope>NUCLEOTIDE SEQUENCE [LARGE SCALE GENOMIC DNA]</scope>
    <source>
        <strain evidence="9 10">38-H</strain>
    </source>
</reference>
<dbReference type="InterPro" id="IPR003660">
    <property type="entry name" value="HAMP_dom"/>
</dbReference>
<dbReference type="Pfam" id="PF00015">
    <property type="entry name" value="MCPsignal"/>
    <property type="match status" value="1"/>
</dbReference>
<keyword evidence="6" id="KW-0472">Membrane</keyword>
<dbReference type="PANTHER" id="PTHR43531:SF11">
    <property type="entry name" value="METHYL-ACCEPTING CHEMOTAXIS PROTEIN 3"/>
    <property type="match status" value="1"/>
</dbReference>
<evidence type="ECO:0000313" key="9">
    <source>
        <dbReference type="EMBL" id="QKG80954.1"/>
    </source>
</evidence>
<feature type="coiled-coil region" evidence="5">
    <location>
        <begin position="328"/>
        <end position="355"/>
    </location>
</feature>
<gene>
    <name evidence="9" type="ORF">FHG85_12005</name>
</gene>
<keyword evidence="4" id="KW-0807">Transducer</keyword>
<dbReference type="SUPFAM" id="SSF58104">
    <property type="entry name" value="Methyl-accepting chemotaxis protein (MCP) signaling domain"/>
    <property type="match status" value="1"/>
</dbReference>
<evidence type="ECO:0000256" key="3">
    <source>
        <dbReference type="ARBA" id="ARBA00029447"/>
    </source>
</evidence>
<dbReference type="InterPro" id="IPR051310">
    <property type="entry name" value="MCP_chemotaxis"/>
</dbReference>
<dbReference type="PROSITE" id="PS50885">
    <property type="entry name" value="HAMP"/>
    <property type="match status" value="1"/>
</dbReference>
<keyword evidence="10" id="KW-1185">Reference proteome</keyword>
<dbReference type="KEGG" id="ttz:FHG85_12005"/>
<dbReference type="SMART" id="SM00304">
    <property type="entry name" value="HAMP"/>
    <property type="match status" value="1"/>
</dbReference>